<dbReference type="PROSITE" id="PS00794">
    <property type="entry name" value="HPPK"/>
    <property type="match status" value="1"/>
</dbReference>
<comment type="catalytic activity">
    <reaction evidence="1">
        <text>6-hydroxymethyl-7,8-dihydropterin + ATP = (7,8-dihydropterin-6-yl)methyl diphosphate + AMP + H(+)</text>
        <dbReference type="Rhea" id="RHEA:11412"/>
        <dbReference type="ChEBI" id="CHEBI:15378"/>
        <dbReference type="ChEBI" id="CHEBI:30616"/>
        <dbReference type="ChEBI" id="CHEBI:44841"/>
        <dbReference type="ChEBI" id="CHEBI:72950"/>
        <dbReference type="ChEBI" id="CHEBI:456215"/>
        <dbReference type="EC" id="2.7.6.3"/>
    </reaction>
</comment>
<evidence type="ECO:0000256" key="2">
    <source>
        <dbReference type="ARBA" id="ARBA00005051"/>
    </source>
</evidence>
<keyword evidence="8" id="KW-0289">Folate biosynthesis</keyword>
<evidence type="ECO:0000313" key="11">
    <source>
        <dbReference type="Proteomes" id="UP001280629"/>
    </source>
</evidence>
<keyword evidence="5" id="KW-0547">Nucleotide-binding</keyword>
<comment type="caution">
    <text evidence="10">The sequence shown here is derived from an EMBL/GenBank/DDBJ whole genome shotgun (WGS) entry which is preliminary data.</text>
</comment>
<organism evidence="10 11">
    <name type="scientific">Sporosarcina aquimarina</name>
    <dbReference type="NCBI Taxonomy" id="114975"/>
    <lineage>
        <taxon>Bacteria</taxon>
        <taxon>Bacillati</taxon>
        <taxon>Bacillota</taxon>
        <taxon>Bacilli</taxon>
        <taxon>Bacillales</taxon>
        <taxon>Caryophanaceae</taxon>
        <taxon>Sporosarcina</taxon>
    </lineage>
</organism>
<evidence type="ECO:0000313" key="10">
    <source>
        <dbReference type="EMBL" id="MDW0111333.1"/>
    </source>
</evidence>
<evidence type="ECO:0000259" key="9">
    <source>
        <dbReference type="PROSITE" id="PS00794"/>
    </source>
</evidence>
<sequence>MNTAYLSIGTNMGDREEFLRLAIGSLSATAGIESVETSSIYETVPVGVTDQADFLNIVVRVKTVLEPLQLLAECQRIEQELGRVRTIRWGPRTADLDILLYNTEIIDSKTLSVPHPRMRERAFVLIPLTEIAPECIDPITGRLFREESVMQEDGVVLWKARKTNEYNRP</sequence>
<feature type="domain" description="7,8-dihydro-6-hydroxymethylpterin-pyrophosphokinase" evidence="9">
    <location>
        <begin position="88"/>
        <end position="99"/>
    </location>
</feature>
<evidence type="ECO:0000256" key="3">
    <source>
        <dbReference type="ARBA" id="ARBA00013253"/>
    </source>
</evidence>
<dbReference type="PANTHER" id="PTHR43071">
    <property type="entry name" value="2-AMINO-4-HYDROXY-6-HYDROXYMETHYLDIHYDROPTERIDINE PYROPHOSPHOKINASE"/>
    <property type="match status" value="1"/>
</dbReference>
<dbReference type="NCBIfam" id="TIGR01498">
    <property type="entry name" value="folK"/>
    <property type="match status" value="1"/>
</dbReference>
<dbReference type="Gene3D" id="3.30.70.560">
    <property type="entry name" value="7,8-Dihydro-6-hydroxymethylpterin-pyrophosphokinase HPPK"/>
    <property type="match status" value="1"/>
</dbReference>
<evidence type="ECO:0000256" key="1">
    <source>
        <dbReference type="ARBA" id="ARBA00000198"/>
    </source>
</evidence>
<dbReference type="PANTHER" id="PTHR43071:SF1">
    <property type="entry name" value="2-AMINO-4-HYDROXY-6-HYDROXYMETHYLDIHYDROPTERIDINE PYROPHOSPHOKINASE"/>
    <property type="match status" value="1"/>
</dbReference>
<evidence type="ECO:0000256" key="7">
    <source>
        <dbReference type="ARBA" id="ARBA00022840"/>
    </source>
</evidence>
<evidence type="ECO:0000256" key="5">
    <source>
        <dbReference type="ARBA" id="ARBA00022741"/>
    </source>
</evidence>
<dbReference type="SUPFAM" id="SSF55083">
    <property type="entry name" value="6-hydroxymethyl-7,8-dihydropterin pyrophosphokinase, HPPK"/>
    <property type="match status" value="1"/>
</dbReference>
<keyword evidence="11" id="KW-1185">Reference proteome</keyword>
<accession>A0ABU4G2Z5</accession>
<proteinExistence type="predicted"/>
<name>A0ABU4G2Z5_9BACL</name>
<keyword evidence="7" id="KW-0067">ATP-binding</keyword>
<keyword evidence="6" id="KW-0418">Kinase</keyword>
<dbReference type="Proteomes" id="UP001280629">
    <property type="component" value="Unassembled WGS sequence"/>
</dbReference>
<keyword evidence="4 10" id="KW-0808">Transferase</keyword>
<dbReference type="RefSeq" id="WP_317936986.1">
    <property type="nucleotide sequence ID" value="NZ_JAUBDH010000013.1"/>
</dbReference>
<reference evidence="10 11" key="1">
    <citation type="submission" date="2023-06" db="EMBL/GenBank/DDBJ databases">
        <title>Sporosarcina sp. nov., isolated from Korean traditional fermented seafood 'Jeotgal'.</title>
        <authorList>
            <person name="Yang A.-I."/>
            <person name="Shin N.-R."/>
        </authorList>
    </citation>
    <scope>NUCLEOTIDE SEQUENCE [LARGE SCALE GENOMIC DNA]</scope>
    <source>
        <strain evidence="10 11">KCTC3840</strain>
    </source>
</reference>
<comment type="pathway">
    <text evidence="2">Cofactor biosynthesis; tetrahydrofolate biosynthesis; 2-amino-4-hydroxy-6-hydroxymethyl-7,8-dihydropteridine diphosphate from 7,8-dihydroneopterin triphosphate: step 4/4.</text>
</comment>
<dbReference type="EMBL" id="JAUBDH010000013">
    <property type="protein sequence ID" value="MDW0111333.1"/>
    <property type="molecule type" value="Genomic_DNA"/>
</dbReference>
<dbReference type="InterPro" id="IPR035907">
    <property type="entry name" value="Hppk_sf"/>
</dbReference>
<dbReference type="EC" id="2.7.6.3" evidence="3"/>
<evidence type="ECO:0000256" key="6">
    <source>
        <dbReference type="ARBA" id="ARBA00022777"/>
    </source>
</evidence>
<dbReference type="CDD" id="cd00483">
    <property type="entry name" value="HPPK"/>
    <property type="match status" value="1"/>
</dbReference>
<protein>
    <recommendedName>
        <fullName evidence="3">2-amino-4-hydroxy-6-hydroxymethyldihydropteridine diphosphokinase</fullName>
        <ecNumber evidence="3">2.7.6.3</ecNumber>
    </recommendedName>
</protein>
<dbReference type="InterPro" id="IPR000550">
    <property type="entry name" value="Hppk"/>
</dbReference>
<dbReference type="GO" id="GO:0003848">
    <property type="term" value="F:2-amino-4-hydroxy-6-hydroxymethyldihydropteridine diphosphokinase activity"/>
    <property type="evidence" value="ECO:0007669"/>
    <property type="project" value="UniProtKB-EC"/>
</dbReference>
<gene>
    <name evidence="10" type="primary">folK</name>
    <name evidence="10" type="ORF">QT716_15010</name>
</gene>
<evidence type="ECO:0000256" key="8">
    <source>
        <dbReference type="ARBA" id="ARBA00022909"/>
    </source>
</evidence>
<dbReference type="Pfam" id="PF01288">
    <property type="entry name" value="HPPK"/>
    <property type="match status" value="1"/>
</dbReference>
<evidence type="ECO:0000256" key="4">
    <source>
        <dbReference type="ARBA" id="ARBA00022679"/>
    </source>
</evidence>